<sequence>MQNWATLIMAALVAGSAAKDCAFFYDSTVSDPFMASIPASNAQWYCKNDIGGTMEDKESNISSSATNPNFRCGICRGARSSTKDYDIPDKIGNYAIRCGYYAPGKFGPSLAWKASGGPRNRIQHSLDANLNETFMEDHASKTSPGAIKSRGCVNMGKYMTSGLVTTFGPTSMNSTYSANYEMNIEFHKSEGAYSIFLHDACGVGQNDEGDTARPVIAEIFVACLVASQPADLASLSMASLRSWSRIKSRVRCGSNILSNCYLNLVNISTHHSSHNVTMKLLNCSTLRIEEMHWARKQELGVKGISTAYAILSHKWESDEDEVTFEDMASADIKSKKLLGWSKIEKTCTEALKIGIGYAWIDTCCIDKRNLTELTEAIKSMFRWYAEAEICFAYLSDELIAPGKMEFYDKNWNGIGSRFNLSRQIQMRTSVNAEILRHNSSTHESIQDLLAGIPVGRRMSWAADRKAKKEKDRAYSLLGIFGVSMPLLYGEGNRAFIRLQEEIIKETNDMSLFAWCDSTVTCIDDLEEFRGILTTTPDHFRDCCNLTSLSDPRRGPEFSMTNKGLRLESKLFAVDRALCFLGLGCRKIEGSIHEFQGILLYQLSNESYVRTRPDKLYASSCASESRPFEKNVLFIAKQFNMGLQAENLWIPGRNPGRNIKFCIDDKQPKLHVMLRWSSPFFAAWIPSTHTIESCELWKFEGEVEVKSGNGTKFTLICGFDTQHNFWIYRDEKALSGHWMKPEDYMPAGHGFKVEKGMEDGKNLRQKNAEQPNGQMEANLRQVSILSFMKTSSIVEDLESLFNSGRSKDMNTVCETDHVSRSNMQYGTMYIEGVGEPLIPFNGKKLQALQPSNPTFRLFLVNPNR</sequence>
<proteinExistence type="predicted"/>
<dbReference type="EMBL" id="CP019480">
    <property type="protein sequence ID" value="UQC90122.1"/>
    <property type="molecule type" value="Genomic_DNA"/>
</dbReference>
<gene>
    <name evidence="4" type="ORF">CLUP02_15653</name>
</gene>
<dbReference type="InterPro" id="IPR010730">
    <property type="entry name" value="HET"/>
</dbReference>
<dbReference type="KEGG" id="clup:CLUP02_15653"/>
<organism evidence="4 5">
    <name type="scientific">Colletotrichum lupini</name>
    <dbReference type="NCBI Taxonomy" id="145971"/>
    <lineage>
        <taxon>Eukaryota</taxon>
        <taxon>Fungi</taxon>
        <taxon>Dikarya</taxon>
        <taxon>Ascomycota</taxon>
        <taxon>Pezizomycotina</taxon>
        <taxon>Sordariomycetes</taxon>
        <taxon>Hypocreomycetidae</taxon>
        <taxon>Glomerellales</taxon>
        <taxon>Glomerellaceae</taxon>
        <taxon>Colletotrichum</taxon>
        <taxon>Colletotrichum acutatum species complex</taxon>
    </lineage>
</organism>
<keyword evidence="5" id="KW-1185">Reference proteome</keyword>
<name>A0A9Q8T8E6_9PEZI</name>
<evidence type="ECO:0000259" key="2">
    <source>
        <dbReference type="Pfam" id="PF06985"/>
    </source>
</evidence>
<evidence type="ECO:0000259" key="3">
    <source>
        <dbReference type="Pfam" id="PF26640"/>
    </source>
</evidence>
<dbReference type="InterPro" id="IPR058525">
    <property type="entry name" value="DUF8212"/>
</dbReference>
<dbReference type="PANTHER" id="PTHR10622">
    <property type="entry name" value="HET DOMAIN-CONTAINING PROTEIN"/>
    <property type="match status" value="1"/>
</dbReference>
<evidence type="ECO:0000313" key="5">
    <source>
        <dbReference type="Proteomes" id="UP000830671"/>
    </source>
</evidence>
<feature type="domain" description="DUF8212" evidence="3">
    <location>
        <begin position="493"/>
        <end position="526"/>
    </location>
</feature>
<evidence type="ECO:0000313" key="4">
    <source>
        <dbReference type="EMBL" id="UQC90122.1"/>
    </source>
</evidence>
<dbReference type="AlphaFoldDB" id="A0A9Q8T8E6"/>
<dbReference type="Pfam" id="PF06985">
    <property type="entry name" value="HET"/>
    <property type="match status" value="1"/>
</dbReference>
<feature type="signal peptide" evidence="1">
    <location>
        <begin position="1"/>
        <end position="18"/>
    </location>
</feature>
<dbReference type="Pfam" id="PF26640">
    <property type="entry name" value="DUF8212"/>
    <property type="match status" value="1"/>
</dbReference>
<dbReference type="RefSeq" id="XP_049151723.1">
    <property type="nucleotide sequence ID" value="XM_049294577.1"/>
</dbReference>
<dbReference type="Proteomes" id="UP000830671">
    <property type="component" value="Chromosome 8"/>
</dbReference>
<evidence type="ECO:0000256" key="1">
    <source>
        <dbReference type="SAM" id="SignalP"/>
    </source>
</evidence>
<feature type="chain" id="PRO_5040364555" evidence="1">
    <location>
        <begin position="19"/>
        <end position="863"/>
    </location>
</feature>
<accession>A0A9Q8T8E6</accession>
<dbReference type="GeneID" id="73349587"/>
<protein>
    <submittedName>
        <fullName evidence="4">HET domain-containing protein</fullName>
    </submittedName>
</protein>
<dbReference type="PANTHER" id="PTHR10622:SF12">
    <property type="entry name" value="HET DOMAIN-CONTAINING PROTEIN"/>
    <property type="match status" value="1"/>
</dbReference>
<keyword evidence="1" id="KW-0732">Signal</keyword>
<reference evidence="4" key="1">
    <citation type="journal article" date="2021" name="Mol. Plant Microbe Interact.">
        <title>Complete Genome Sequence of the Plant-Pathogenic Fungus Colletotrichum lupini.</title>
        <authorList>
            <person name="Baroncelli R."/>
            <person name="Pensec F."/>
            <person name="Da Lio D."/>
            <person name="Boufleur T."/>
            <person name="Vicente I."/>
            <person name="Sarrocco S."/>
            <person name="Picot A."/>
            <person name="Baraldi E."/>
            <person name="Sukno S."/>
            <person name="Thon M."/>
            <person name="Le Floch G."/>
        </authorList>
    </citation>
    <scope>NUCLEOTIDE SEQUENCE</scope>
    <source>
        <strain evidence="4">IMI 504893</strain>
    </source>
</reference>
<feature type="domain" description="Heterokaryon incompatibility" evidence="2">
    <location>
        <begin position="308"/>
        <end position="398"/>
    </location>
</feature>